<organism evidence="2 3">
    <name type="scientific">Tetradesmus obliquus</name>
    <name type="common">Green alga</name>
    <name type="synonym">Acutodesmus obliquus</name>
    <dbReference type="NCBI Taxonomy" id="3088"/>
    <lineage>
        <taxon>Eukaryota</taxon>
        <taxon>Viridiplantae</taxon>
        <taxon>Chlorophyta</taxon>
        <taxon>core chlorophytes</taxon>
        <taxon>Chlorophyceae</taxon>
        <taxon>CS clade</taxon>
        <taxon>Sphaeropleales</taxon>
        <taxon>Scenedesmaceae</taxon>
        <taxon>Tetradesmus</taxon>
    </lineage>
</organism>
<dbReference type="Proteomes" id="UP001244341">
    <property type="component" value="Chromosome 15b"/>
</dbReference>
<name>A0ABY8UNE8_TETOB</name>
<evidence type="ECO:0000313" key="2">
    <source>
        <dbReference type="EMBL" id="WIA22504.1"/>
    </source>
</evidence>
<reference evidence="2 3" key="1">
    <citation type="submission" date="2023-05" db="EMBL/GenBank/DDBJ databases">
        <title>A 100% complete, gapless, phased diploid assembly of the Scenedesmus obliquus UTEX 3031 genome.</title>
        <authorList>
            <person name="Biondi T.C."/>
            <person name="Hanschen E.R."/>
            <person name="Kwon T."/>
            <person name="Eng W."/>
            <person name="Kruse C.P.S."/>
            <person name="Koehler S.I."/>
            <person name="Kunde Y."/>
            <person name="Gleasner C.D."/>
            <person name="You Mak K.T."/>
            <person name="Polle J."/>
            <person name="Hovde B.T."/>
            <person name="Starkenburg S.R."/>
        </authorList>
    </citation>
    <scope>NUCLEOTIDE SEQUENCE [LARGE SCALE GENOMIC DNA]</scope>
    <source>
        <strain evidence="2 3">DOE0152z</strain>
    </source>
</reference>
<feature type="signal peptide" evidence="1">
    <location>
        <begin position="1"/>
        <end position="26"/>
    </location>
</feature>
<proteinExistence type="predicted"/>
<accession>A0ABY8UNE8</accession>
<sequence>MIHSRFDLVNWFLCLIAALLISRTPSNPSSLRPQSFKMPFANRVTLWTALAMLLLAAGECAADRVLSGSGGYTPIGPGIGSGGMPDAYAFCYDCGAMYGPQDQRCKGLLKACENTFFRIRNRFASTGPPTGTVPPLASLVTKGVNDALGLLCCEEDINVTEGTLITDVVQVNYLARYEQLTHLPVYVNDLFRRCNLERIQLLNGKMLVAPGVTKLRSICMNLPSPCK</sequence>
<evidence type="ECO:0000313" key="3">
    <source>
        <dbReference type="Proteomes" id="UP001244341"/>
    </source>
</evidence>
<dbReference type="EMBL" id="CP126222">
    <property type="protein sequence ID" value="WIA22504.1"/>
    <property type="molecule type" value="Genomic_DNA"/>
</dbReference>
<evidence type="ECO:0000256" key="1">
    <source>
        <dbReference type="SAM" id="SignalP"/>
    </source>
</evidence>
<gene>
    <name evidence="2" type="ORF">OEZ85_000948</name>
</gene>
<protein>
    <submittedName>
        <fullName evidence="2">Uncharacterized protein</fullName>
    </submittedName>
</protein>
<keyword evidence="3" id="KW-1185">Reference proteome</keyword>
<feature type="chain" id="PRO_5046487751" evidence="1">
    <location>
        <begin position="27"/>
        <end position="227"/>
    </location>
</feature>
<keyword evidence="1" id="KW-0732">Signal</keyword>